<dbReference type="GO" id="GO:0016491">
    <property type="term" value="F:oxidoreductase activity"/>
    <property type="evidence" value="ECO:0007669"/>
    <property type="project" value="UniProtKB-KW"/>
</dbReference>
<name>A0A7W4P9R9_9PROT</name>
<dbReference type="AlphaFoldDB" id="A0A7W4P9R9"/>
<evidence type="ECO:0000256" key="1">
    <source>
        <dbReference type="ARBA" id="ARBA00023002"/>
    </source>
</evidence>
<dbReference type="PANTHER" id="PTHR43625">
    <property type="entry name" value="AFLATOXIN B1 ALDEHYDE REDUCTASE"/>
    <property type="match status" value="1"/>
</dbReference>
<keyword evidence="4" id="KW-1185">Reference proteome</keyword>
<evidence type="ECO:0000259" key="2">
    <source>
        <dbReference type="Pfam" id="PF00248"/>
    </source>
</evidence>
<keyword evidence="1" id="KW-0560">Oxidoreductase</keyword>
<dbReference type="InterPro" id="IPR020471">
    <property type="entry name" value="AKR"/>
</dbReference>
<dbReference type="CDD" id="cd19088">
    <property type="entry name" value="AKR_AKR13B1"/>
    <property type="match status" value="1"/>
</dbReference>
<dbReference type="InterPro" id="IPR023210">
    <property type="entry name" value="NADP_OxRdtase_dom"/>
</dbReference>
<dbReference type="SUPFAM" id="SSF51430">
    <property type="entry name" value="NAD(P)-linked oxidoreductase"/>
    <property type="match status" value="1"/>
</dbReference>
<dbReference type="Proteomes" id="UP000525623">
    <property type="component" value="Unassembled WGS sequence"/>
</dbReference>
<dbReference type="EMBL" id="JABEQL010000031">
    <property type="protein sequence ID" value="MBB2180763.1"/>
    <property type="molecule type" value="Genomic_DNA"/>
</dbReference>
<proteinExistence type="predicted"/>
<protein>
    <submittedName>
        <fullName evidence="3">Aldo/keto reductase</fullName>
    </submittedName>
</protein>
<dbReference type="GO" id="GO:0005737">
    <property type="term" value="C:cytoplasm"/>
    <property type="evidence" value="ECO:0007669"/>
    <property type="project" value="TreeGrafter"/>
</dbReference>
<gene>
    <name evidence="3" type="ORF">HLH29_16630</name>
</gene>
<dbReference type="PRINTS" id="PR00069">
    <property type="entry name" value="ALDKETRDTASE"/>
</dbReference>
<sequence>MTNPSNSAVKFGTFKIGDDIEINRLGYGAMQITGKGIWGSPADPEEAIRTLKRVPELGINFIDTADSYGPDISEWLIKDALHPYAKGLVIATKGGLTRSGPDIWQPVGRPEYLIQQVHKSLRNLGVEQIDLWQLHRIDPKVPADEQFDAIKSMIGDKLIRNAGLSEVSVPDIKAASKFFDVVTVQNRYNLIDRTNESVLDYCTEQGIGFIPWFPLAAGDLARPGSLLDAIAAKYGATPSQIALSWVLKRSPVMLPIPGTSKVTHLEQNVATANIVLSDADFAALDSEGLKAFEAAA</sequence>
<accession>A0A7W4P9R9</accession>
<evidence type="ECO:0000313" key="3">
    <source>
        <dbReference type="EMBL" id="MBB2180763.1"/>
    </source>
</evidence>
<dbReference type="InterPro" id="IPR050791">
    <property type="entry name" value="Aldo-Keto_reductase"/>
</dbReference>
<dbReference type="Gene3D" id="3.20.20.100">
    <property type="entry name" value="NADP-dependent oxidoreductase domain"/>
    <property type="match status" value="1"/>
</dbReference>
<dbReference type="Pfam" id="PF00248">
    <property type="entry name" value="Aldo_ket_red"/>
    <property type="match status" value="1"/>
</dbReference>
<evidence type="ECO:0000313" key="4">
    <source>
        <dbReference type="Proteomes" id="UP000525623"/>
    </source>
</evidence>
<comment type="caution">
    <text evidence="3">The sequence shown here is derived from an EMBL/GenBank/DDBJ whole genome shotgun (WGS) entry which is preliminary data.</text>
</comment>
<dbReference type="RefSeq" id="WP_182968495.1">
    <property type="nucleotide sequence ID" value="NZ_BAABGC010000059.1"/>
</dbReference>
<reference evidence="3 4" key="1">
    <citation type="submission" date="2020-04" db="EMBL/GenBank/DDBJ databases">
        <title>Description of novel Gluconacetobacter.</title>
        <authorList>
            <person name="Sombolestani A."/>
        </authorList>
    </citation>
    <scope>NUCLEOTIDE SEQUENCE [LARGE SCALE GENOMIC DNA]</scope>
    <source>
        <strain evidence="3 4">LMG 27725</strain>
    </source>
</reference>
<dbReference type="InterPro" id="IPR036812">
    <property type="entry name" value="NAD(P)_OxRdtase_dom_sf"/>
</dbReference>
<feature type="domain" description="NADP-dependent oxidoreductase" evidence="2">
    <location>
        <begin position="24"/>
        <end position="286"/>
    </location>
</feature>
<dbReference type="PANTHER" id="PTHR43625:SF40">
    <property type="entry name" value="ALDO-KETO REDUCTASE YAKC [NADP(+)]"/>
    <property type="match status" value="1"/>
</dbReference>
<organism evidence="3 4">
    <name type="scientific">Gluconacetobacter tumulicola</name>
    <dbReference type="NCBI Taxonomy" id="1017177"/>
    <lineage>
        <taxon>Bacteria</taxon>
        <taxon>Pseudomonadati</taxon>
        <taxon>Pseudomonadota</taxon>
        <taxon>Alphaproteobacteria</taxon>
        <taxon>Acetobacterales</taxon>
        <taxon>Acetobacteraceae</taxon>
        <taxon>Gluconacetobacter</taxon>
    </lineage>
</organism>